<evidence type="ECO:0000256" key="1">
    <source>
        <dbReference type="SAM" id="SignalP"/>
    </source>
</evidence>
<accession>A0ABW8AEI5</accession>
<comment type="caution">
    <text evidence="2">The sequence shown here is derived from an EMBL/GenBank/DDBJ whole genome shotgun (WGS) entry which is preliminary data.</text>
</comment>
<dbReference type="Proteomes" id="UP001612928">
    <property type="component" value="Unassembled WGS sequence"/>
</dbReference>
<evidence type="ECO:0000313" key="2">
    <source>
        <dbReference type="EMBL" id="MFI7445194.1"/>
    </source>
</evidence>
<protein>
    <submittedName>
        <fullName evidence="2">Uncharacterized protein</fullName>
    </submittedName>
</protein>
<dbReference type="EMBL" id="JBITMB010000012">
    <property type="protein sequence ID" value="MFI7445194.1"/>
    <property type="molecule type" value="Genomic_DNA"/>
</dbReference>
<evidence type="ECO:0000313" key="3">
    <source>
        <dbReference type="Proteomes" id="UP001612928"/>
    </source>
</evidence>
<reference evidence="2 3" key="1">
    <citation type="submission" date="2024-10" db="EMBL/GenBank/DDBJ databases">
        <title>The Natural Products Discovery Center: Release of the First 8490 Sequenced Strains for Exploring Actinobacteria Biosynthetic Diversity.</title>
        <authorList>
            <person name="Kalkreuter E."/>
            <person name="Kautsar S.A."/>
            <person name="Yang D."/>
            <person name="Bader C.D."/>
            <person name="Teijaro C.N."/>
            <person name="Fluegel L."/>
            <person name="Davis C.M."/>
            <person name="Simpson J.R."/>
            <person name="Lauterbach L."/>
            <person name="Steele A.D."/>
            <person name="Gui C."/>
            <person name="Meng S."/>
            <person name="Li G."/>
            <person name="Viehrig K."/>
            <person name="Ye F."/>
            <person name="Su P."/>
            <person name="Kiefer A.F."/>
            <person name="Nichols A."/>
            <person name="Cepeda A.J."/>
            <person name="Yan W."/>
            <person name="Fan B."/>
            <person name="Jiang Y."/>
            <person name="Adhikari A."/>
            <person name="Zheng C.-J."/>
            <person name="Schuster L."/>
            <person name="Cowan T.M."/>
            <person name="Smanski M.J."/>
            <person name="Chevrette M.G."/>
            <person name="De Carvalho L.P.S."/>
            <person name="Shen B."/>
        </authorList>
    </citation>
    <scope>NUCLEOTIDE SEQUENCE [LARGE SCALE GENOMIC DNA]</scope>
    <source>
        <strain evidence="2 3">NPDC049503</strain>
    </source>
</reference>
<proteinExistence type="predicted"/>
<organism evidence="2 3">
    <name type="scientific">Nonomuraea indica</name>
    <dbReference type="NCBI Taxonomy" id="1581193"/>
    <lineage>
        <taxon>Bacteria</taxon>
        <taxon>Bacillati</taxon>
        <taxon>Actinomycetota</taxon>
        <taxon>Actinomycetes</taxon>
        <taxon>Streptosporangiales</taxon>
        <taxon>Streptosporangiaceae</taxon>
        <taxon>Nonomuraea</taxon>
    </lineage>
</organism>
<sequence length="215" mass="22291">MSVVLLALMSAISPTVPAVHPGSAGSAGSASAMFASAGRWHAWSATTHLPASVRGTSPSGARVTYLLAGPARETSCRRAFRPAALRMLRGCVTALLATYTDVTQTYVVTAGVTVLARPDAARATAGIPPGATVEVRVRRLRALVRPLAVPDGPAERFGARQCLTGFAVASGDGRVVATAAGYADGRPYRRGTQVAPRLADGARLIVRALHRDLPR</sequence>
<keyword evidence="3" id="KW-1185">Reference proteome</keyword>
<gene>
    <name evidence="2" type="ORF">ACIBP5_34935</name>
</gene>
<name>A0ABW8AEI5_9ACTN</name>
<dbReference type="RefSeq" id="WP_397025608.1">
    <property type="nucleotide sequence ID" value="NZ_JBITMB010000012.1"/>
</dbReference>
<keyword evidence="1" id="KW-0732">Signal</keyword>
<feature type="signal peptide" evidence="1">
    <location>
        <begin position="1"/>
        <end position="18"/>
    </location>
</feature>
<feature type="chain" id="PRO_5045262866" evidence="1">
    <location>
        <begin position="19"/>
        <end position="215"/>
    </location>
</feature>